<evidence type="ECO:0000313" key="2">
    <source>
        <dbReference type="Proteomes" id="UP000431092"/>
    </source>
</evidence>
<name>A0A6I3J1K8_9MICO</name>
<evidence type="ECO:0008006" key="3">
    <source>
        <dbReference type="Google" id="ProtNLM"/>
    </source>
</evidence>
<dbReference type="EMBL" id="WLVL01000056">
    <property type="protein sequence ID" value="MTB73306.1"/>
    <property type="molecule type" value="Genomic_DNA"/>
</dbReference>
<protein>
    <recommendedName>
        <fullName evidence="3">3-hydroxyacyl-CoA dehydrogenase</fullName>
    </recommendedName>
</protein>
<organism evidence="1 2">
    <name type="scientific">Arsenicicoccus cauae</name>
    <dbReference type="NCBI Taxonomy" id="2663847"/>
    <lineage>
        <taxon>Bacteria</taxon>
        <taxon>Bacillati</taxon>
        <taxon>Actinomycetota</taxon>
        <taxon>Actinomycetes</taxon>
        <taxon>Micrococcales</taxon>
        <taxon>Intrasporangiaceae</taxon>
        <taxon>Arsenicicoccus</taxon>
    </lineage>
</organism>
<dbReference type="AlphaFoldDB" id="A0A6I3J1K8"/>
<dbReference type="Pfam" id="PF20060">
    <property type="entry name" value="DUF6459"/>
    <property type="match status" value="1"/>
</dbReference>
<accession>A0A6I3J1K8</accession>
<dbReference type="InterPro" id="IPR045596">
    <property type="entry name" value="DUF6459"/>
</dbReference>
<proteinExistence type="predicted"/>
<reference evidence="1 2" key="1">
    <citation type="submission" date="2019-11" db="EMBL/GenBank/DDBJ databases">
        <title>Whole genome sequencing identifies a novel species of the genus Arsenicicoccus isolated from human blood.</title>
        <authorList>
            <person name="Jeong J.H."/>
            <person name="Kweon O.J."/>
            <person name="Kim H.R."/>
            <person name="Kim T.-H."/>
            <person name="Ha S.-M."/>
            <person name="Lee M.-K."/>
        </authorList>
    </citation>
    <scope>NUCLEOTIDE SEQUENCE [LARGE SCALE GENOMIC DNA]</scope>
    <source>
        <strain evidence="1 2">MKL-02</strain>
    </source>
</reference>
<evidence type="ECO:0000313" key="1">
    <source>
        <dbReference type="EMBL" id="MTB73306.1"/>
    </source>
</evidence>
<comment type="caution">
    <text evidence="1">The sequence shown here is derived from an EMBL/GenBank/DDBJ whole genome shotgun (WGS) entry which is preliminary data.</text>
</comment>
<dbReference type="RefSeq" id="WP_154594555.1">
    <property type="nucleotide sequence ID" value="NZ_CP171001.1"/>
</dbReference>
<sequence length="171" mass="18582">MTATVTRLHLRPAPVIAPEPLDTVAGVVAVPLTDEPGLDRQPELALDFHDRDAFFGPQPTASADLPSPRAWAQQVSQALVEVLGAHRPVSQLVRWTTTDVYARLARGSQAVGNRHARRGRRPVVRSVHVAEDRDGLAEVAAVVVVGERVRALAFRMVGRDGRWVIDDLVVG</sequence>
<dbReference type="Proteomes" id="UP000431092">
    <property type="component" value="Unassembled WGS sequence"/>
</dbReference>
<gene>
    <name evidence="1" type="ORF">GGG17_15325</name>
</gene>
<keyword evidence="2" id="KW-1185">Reference proteome</keyword>